<evidence type="ECO:0000256" key="1">
    <source>
        <dbReference type="SAM" id="MobiDB-lite"/>
    </source>
</evidence>
<evidence type="ECO:0000313" key="3">
    <source>
        <dbReference type="Proteomes" id="UP000789739"/>
    </source>
</evidence>
<feature type="region of interest" description="Disordered" evidence="1">
    <location>
        <begin position="28"/>
        <end position="62"/>
    </location>
</feature>
<name>A0A9N9E4R2_9GLOM</name>
<protein>
    <submittedName>
        <fullName evidence="2">9126_t:CDS:1</fullName>
    </submittedName>
</protein>
<evidence type="ECO:0000313" key="2">
    <source>
        <dbReference type="EMBL" id="CAG8658355.1"/>
    </source>
</evidence>
<gene>
    <name evidence="2" type="ORF">PBRASI_LOCUS10646</name>
</gene>
<organism evidence="2 3">
    <name type="scientific">Paraglomus brasilianum</name>
    <dbReference type="NCBI Taxonomy" id="144538"/>
    <lineage>
        <taxon>Eukaryota</taxon>
        <taxon>Fungi</taxon>
        <taxon>Fungi incertae sedis</taxon>
        <taxon>Mucoromycota</taxon>
        <taxon>Glomeromycotina</taxon>
        <taxon>Glomeromycetes</taxon>
        <taxon>Paraglomerales</taxon>
        <taxon>Paraglomeraceae</taxon>
        <taxon>Paraglomus</taxon>
    </lineage>
</organism>
<feature type="compositionally biased region" description="Acidic residues" evidence="1">
    <location>
        <begin position="28"/>
        <end position="38"/>
    </location>
</feature>
<comment type="caution">
    <text evidence="2">The sequence shown here is derived from an EMBL/GenBank/DDBJ whole genome shotgun (WGS) entry which is preliminary data.</text>
</comment>
<accession>A0A9N9E4R2</accession>
<sequence>MKIANSHKCTPHEVMFGWKMHCIYDTPDEEENEVDEDNQISVSDAVDEGTPQDHDTNPIFIK</sequence>
<dbReference type="EMBL" id="CAJVPI010003433">
    <property type="protein sequence ID" value="CAG8658355.1"/>
    <property type="molecule type" value="Genomic_DNA"/>
</dbReference>
<dbReference type="Proteomes" id="UP000789739">
    <property type="component" value="Unassembled WGS sequence"/>
</dbReference>
<keyword evidence="3" id="KW-1185">Reference proteome</keyword>
<dbReference type="AlphaFoldDB" id="A0A9N9E4R2"/>
<proteinExistence type="predicted"/>
<reference evidence="2" key="1">
    <citation type="submission" date="2021-06" db="EMBL/GenBank/DDBJ databases">
        <authorList>
            <person name="Kallberg Y."/>
            <person name="Tangrot J."/>
            <person name="Rosling A."/>
        </authorList>
    </citation>
    <scope>NUCLEOTIDE SEQUENCE</scope>
    <source>
        <strain evidence="2">BR232B</strain>
    </source>
</reference>